<evidence type="ECO:0000256" key="4">
    <source>
        <dbReference type="PROSITE-ProRule" id="PRU00453"/>
    </source>
</evidence>
<dbReference type="GO" id="GO:0048254">
    <property type="term" value="P:snoRNA localization"/>
    <property type="evidence" value="ECO:0007669"/>
    <property type="project" value="TreeGrafter"/>
</dbReference>
<dbReference type="OrthoDB" id="18412at2759"/>
<keyword evidence="3" id="KW-0862">Zinc</keyword>
<accession>A0A7J7KZD4</accession>
<comment type="caution">
    <text evidence="7">The sequence shown here is derived from an EMBL/GenBank/DDBJ whole genome shotgun (WGS) entry which is preliminary data.</text>
</comment>
<evidence type="ECO:0000256" key="5">
    <source>
        <dbReference type="SAM" id="MobiDB-lite"/>
    </source>
</evidence>
<evidence type="ECO:0000256" key="2">
    <source>
        <dbReference type="ARBA" id="ARBA00022771"/>
    </source>
</evidence>
<evidence type="ECO:0000256" key="3">
    <source>
        <dbReference type="ARBA" id="ARBA00022833"/>
    </source>
</evidence>
<dbReference type="AlphaFoldDB" id="A0A7J7KZD4"/>
<dbReference type="Pfam" id="PF04438">
    <property type="entry name" value="zf-HIT"/>
    <property type="match status" value="1"/>
</dbReference>
<dbReference type="Proteomes" id="UP000541444">
    <property type="component" value="Unassembled WGS sequence"/>
</dbReference>
<name>A0A7J7KZD4_9MAGN</name>
<evidence type="ECO:0000313" key="7">
    <source>
        <dbReference type="EMBL" id="KAF6135735.1"/>
    </source>
</evidence>
<evidence type="ECO:0000256" key="1">
    <source>
        <dbReference type="ARBA" id="ARBA00022723"/>
    </source>
</evidence>
<dbReference type="EMBL" id="JACGCM010002779">
    <property type="protein sequence ID" value="KAF6135735.1"/>
    <property type="molecule type" value="Genomic_DNA"/>
</dbReference>
<dbReference type="GO" id="GO:0008270">
    <property type="term" value="F:zinc ion binding"/>
    <property type="evidence" value="ECO:0007669"/>
    <property type="project" value="UniProtKB-UniRule"/>
</dbReference>
<evidence type="ECO:0000313" key="8">
    <source>
        <dbReference type="Proteomes" id="UP000541444"/>
    </source>
</evidence>
<proteinExistence type="predicted"/>
<keyword evidence="8" id="KW-1185">Reference proteome</keyword>
<organism evidence="7 8">
    <name type="scientific">Kingdonia uniflora</name>
    <dbReference type="NCBI Taxonomy" id="39325"/>
    <lineage>
        <taxon>Eukaryota</taxon>
        <taxon>Viridiplantae</taxon>
        <taxon>Streptophyta</taxon>
        <taxon>Embryophyta</taxon>
        <taxon>Tracheophyta</taxon>
        <taxon>Spermatophyta</taxon>
        <taxon>Magnoliopsida</taxon>
        <taxon>Ranunculales</taxon>
        <taxon>Circaeasteraceae</taxon>
        <taxon>Kingdonia</taxon>
    </lineage>
</organism>
<dbReference type="PROSITE" id="PS51083">
    <property type="entry name" value="ZF_HIT"/>
    <property type="match status" value="1"/>
</dbReference>
<reference evidence="7 8" key="1">
    <citation type="journal article" date="2020" name="IScience">
        <title>Genome Sequencing of the Endangered Kingdonia uniflora (Circaeasteraceae, Ranunculales) Reveals Potential Mechanisms of Evolutionary Specialization.</title>
        <authorList>
            <person name="Sun Y."/>
            <person name="Deng T."/>
            <person name="Zhang A."/>
            <person name="Moore M.J."/>
            <person name="Landis J.B."/>
            <person name="Lin N."/>
            <person name="Zhang H."/>
            <person name="Zhang X."/>
            <person name="Huang J."/>
            <person name="Zhang X."/>
            <person name="Sun H."/>
            <person name="Wang H."/>
        </authorList>
    </citation>
    <scope>NUCLEOTIDE SEQUENCE [LARGE SCALE GENOMIC DNA]</scope>
    <source>
        <strain evidence="7">TB1705</strain>
        <tissue evidence="7">Leaf</tissue>
    </source>
</reference>
<dbReference type="GO" id="GO:0005634">
    <property type="term" value="C:nucleus"/>
    <property type="evidence" value="ECO:0007669"/>
    <property type="project" value="TreeGrafter"/>
</dbReference>
<gene>
    <name evidence="7" type="ORF">GIB67_028591</name>
</gene>
<keyword evidence="2 4" id="KW-0863">Zinc-finger</keyword>
<sequence length="128" mass="14261">MPVTGEGNRERDSGAEEGFNLKRTTMGPRICDVCKEATSKYKCPSCLAPYCSMLCSKKHKENPCEKPVPSEAKPSASDELRNALKDEELQKLIYKIDSSADAENDLDKAMELEVFHEFTEKILSIISA</sequence>
<feature type="domain" description="HIT-type" evidence="6">
    <location>
        <begin position="31"/>
        <end position="64"/>
    </location>
</feature>
<dbReference type="PANTHER" id="PTHR13483:SF11">
    <property type="entry name" value="ZINC FINGER HIT DOMAIN-CONTAINING PROTEIN 3"/>
    <property type="match status" value="1"/>
</dbReference>
<keyword evidence="1" id="KW-0479">Metal-binding</keyword>
<protein>
    <recommendedName>
        <fullName evidence="6">HIT-type domain-containing protein</fullName>
    </recommendedName>
</protein>
<dbReference type="InterPro" id="IPR051639">
    <property type="entry name" value="BCD1"/>
</dbReference>
<dbReference type="CDD" id="cd23024">
    <property type="entry name" value="zf-HIT_ZNHIT2-3"/>
    <property type="match status" value="1"/>
</dbReference>
<feature type="region of interest" description="Disordered" evidence="5">
    <location>
        <begin position="1"/>
        <end position="21"/>
    </location>
</feature>
<dbReference type="GO" id="GO:0000492">
    <property type="term" value="P:box C/D snoRNP assembly"/>
    <property type="evidence" value="ECO:0007669"/>
    <property type="project" value="TreeGrafter"/>
</dbReference>
<dbReference type="Gene3D" id="3.30.60.190">
    <property type="match status" value="1"/>
</dbReference>
<dbReference type="SUPFAM" id="SSF144232">
    <property type="entry name" value="HIT/MYND zinc finger-like"/>
    <property type="match status" value="1"/>
</dbReference>
<dbReference type="GO" id="GO:0000463">
    <property type="term" value="P:maturation of LSU-rRNA from tricistronic rRNA transcript (SSU-rRNA, 5.8S rRNA, LSU-rRNA)"/>
    <property type="evidence" value="ECO:0007669"/>
    <property type="project" value="TreeGrafter"/>
</dbReference>
<dbReference type="GO" id="GO:0070761">
    <property type="term" value="C:pre-snoRNP complex"/>
    <property type="evidence" value="ECO:0007669"/>
    <property type="project" value="TreeGrafter"/>
</dbReference>
<evidence type="ECO:0000259" key="6">
    <source>
        <dbReference type="PROSITE" id="PS51083"/>
    </source>
</evidence>
<dbReference type="PANTHER" id="PTHR13483">
    <property type="entry name" value="BOX C_D SNORNA PROTEIN 1-RELATED"/>
    <property type="match status" value="1"/>
</dbReference>
<dbReference type="InterPro" id="IPR007529">
    <property type="entry name" value="Znf_HIT"/>
</dbReference>